<keyword evidence="2" id="KW-0229">DNA integration</keyword>
<dbReference type="OrthoDB" id="7354488at2"/>
<dbReference type="PROSITE" id="PS51898">
    <property type="entry name" value="TYR_RECOMBINASE"/>
    <property type="match status" value="1"/>
</dbReference>
<dbReference type="RefSeq" id="WP_139716725.1">
    <property type="nucleotide sequence ID" value="NZ_CP040871.1"/>
</dbReference>
<dbReference type="AlphaFoldDB" id="A0A5B7ZR83"/>
<organism evidence="6 7">
    <name type="scientific">Thermomonas aquatica</name>
    <dbReference type="NCBI Taxonomy" id="2202149"/>
    <lineage>
        <taxon>Bacteria</taxon>
        <taxon>Pseudomonadati</taxon>
        <taxon>Pseudomonadota</taxon>
        <taxon>Gammaproteobacteria</taxon>
        <taxon>Lysobacterales</taxon>
        <taxon>Lysobacteraceae</taxon>
        <taxon>Thermomonas</taxon>
    </lineage>
</organism>
<dbReference type="InterPro" id="IPR002104">
    <property type="entry name" value="Integrase_catalytic"/>
</dbReference>
<evidence type="ECO:0000313" key="6">
    <source>
        <dbReference type="EMBL" id="QDA57674.1"/>
    </source>
</evidence>
<gene>
    <name evidence="6" type="ORF">FHQ07_10320</name>
</gene>
<accession>A0A5B7ZR83</accession>
<dbReference type="Proteomes" id="UP000308149">
    <property type="component" value="Chromosome"/>
</dbReference>
<evidence type="ECO:0000313" key="7">
    <source>
        <dbReference type="Proteomes" id="UP000308149"/>
    </source>
</evidence>
<keyword evidence="7" id="KW-1185">Reference proteome</keyword>
<name>A0A5B7ZR83_9GAMM</name>
<evidence type="ECO:0000256" key="4">
    <source>
        <dbReference type="ARBA" id="ARBA00023172"/>
    </source>
</evidence>
<evidence type="ECO:0000256" key="3">
    <source>
        <dbReference type="ARBA" id="ARBA00023125"/>
    </source>
</evidence>
<protein>
    <submittedName>
        <fullName evidence="6">Site-specific integrase</fullName>
    </submittedName>
</protein>
<keyword evidence="3" id="KW-0238">DNA-binding</keyword>
<evidence type="ECO:0000259" key="5">
    <source>
        <dbReference type="PROSITE" id="PS51898"/>
    </source>
</evidence>
<dbReference type="EMBL" id="CP040871">
    <property type="protein sequence ID" value="QDA57674.1"/>
    <property type="molecule type" value="Genomic_DNA"/>
</dbReference>
<evidence type="ECO:0000256" key="2">
    <source>
        <dbReference type="ARBA" id="ARBA00022908"/>
    </source>
</evidence>
<proteinExistence type="inferred from homology"/>
<sequence>MAKYNADNERIKRRYFTYMKEAGRQSEDSVDNAAAAIARFEVYNGWRDFKAFRVEQAVGFKRDLARQPGQASGKLLSKATLNATLAHLKRFFFWLADQEGFRGRIKYSDADYFNLSEKDARIATAKRPRPVPTFEQLHHALDSLPADTELQRRDRAVFAFTMLTGARDSATASFKLKHIDLAKGAVFQDAREVKTKFSKTFTTYFFPVGGNAQAVLEDWVTYLRTVRLWGEDQPLFPATAMQLGPWGQFEAAGVKPEHWSNADPIRAIFKSTLTAAGLPYFNPHSVRNALALLGQRICKGPEEYKAWSQNLGHEGVLTTFTSYGTVSAQRQAEILRNIQTKGGEDAYDPLAYRTVVKALQDSGLLPSAPSLGPG</sequence>
<dbReference type="Gene3D" id="1.10.443.10">
    <property type="entry name" value="Intergrase catalytic core"/>
    <property type="match status" value="1"/>
</dbReference>
<keyword evidence="4" id="KW-0233">DNA recombination</keyword>
<dbReference type="KEGG" id="thes:FHQ07_10320"/>
<dbReference type="GO" id="GO:0006310">
    <property type="term" value="P:DNA recombination"/>
    <property type="evidence" value="ECO:0007669"/>
    <property type="project" value="UniProtKB-KW"/>
</dbReference>
<reference evidence="6 7" key="1">
    <citation type="submission" date="2019-06" db="EMBL/GenBank/DDBJ databases">
        <title>Thermomonas aquatica sp. nov., isolated from an industrial wastewater treatment plant.</title>
        <authorList>
            <person name="Jeon J.H."/>
            <person name="Park D.-S."/>
        </authorList>
    </citation>
    <scope>NUCLEOTIDE SEQUENCE [LARGE SCALE GENOMIC DNA]</scope>
    <source>
        <strain evidence="6 7">SY21</strain>
    </source>
</reference>
<dbReference type="InterPro" id="IPR011010">
    <property type="entry name" value="DNA_brk_join_enz"/>
</dbReference>
<dbReference type="GO" id="GO:0015074">
    <property type="term" value="P:DNA integration"/>
    <property type="evidence" value="ECO:0007669"/>
    <property type="project" value="UniProtKB-KW"/>
</dbReference>
<dbReference type="PANTHER" id="PTHR30349">
    <property type="entry name" value="PHAGE INTEGRASE-RELATED"/>
    <property type="match status" value="1"/>
</dbReference>
<dbReference type="InterPro" id="IPR050090">
    <property type="entry name" value="Tyrosine_recombinase_XerCD"/>
</dbReference>
<feature type="domain" description="Tyr recombinase" evidence="5">
    <location>
        <begin position="126"/>
        <end position="336"/>
    </location>
</feature>
<comment type="similarity">
    <text evidence="1">Belongs to the 'phage' integrase family.</text>
</comment>
<dbReference type="SUPFAM" id="SSF56349">
    <property type="entry name" value="DNA breaking-rejoining enzymes"/>
    <property type="match status" value="1"/>
</dbReference>
<dbReference type="PANTHER" id="PTHR30349:SF41">
    <property type="entry name" value="INTEGRASE_RECOMBINASE PROTEIN MJ0367-RELATED"/>
    <property type="match status" value="1"/>
</dbReference>
<dbReference type="GO" id="GO:0003677">
    <property type="term" value="F:DNA binding"/>
    <property type="evidence" value="ECO:0007669"/>
    <property type="project" value="UniProtKB-KW"/>
</dbReference>
<dbReference type="InterPro" id="IPR013762">
    <property type="entry name" value="Integrase-like_cat_sf"/>
</dbReference>
<evidence type="ECO:0000256" key="1">
    <source>
        <dbReference type="ARBA" id="ARBA00008857"/>
    </source>
</evidence>